<protein>
    <submittedName>
        <fullName evidence="1">Uncharacterized protein</fullName>
    </submittedName>
</protein>
<dbReference type="AlphaFoldDB" id="A0A645HMR9"/>
<gene>
    <name evidence="1" type="ORF">SDC9_187887</name>
</gene>
<comment type="caution">
    <text evidence="1">The sequence shown here is derived from an EMBL/GenBank/DDBJ whole genome shotgun (WGS) entry which is preliminary data.</text>
</comment>
<reference evidence="1" key="1">
    <citation type="submission" date="2019-08" db="EMBL/GenBank/DDBJ databases">
        <authorList>
            <person name="Kucharzyk K."/>
            <person name="Murdoch R.W."/>
            <person name="Higgins S."/>
            <person name="Loffler F."/>
        </authorList>
    </citation>
    <scope>NUCLEOTIDE SEQUENCE</scope>
</reference>
<name>A0A645HMR9_9ZZZZ</name>
<accession>A0A645HMR9</accession>
<dbReference type="EMBL" id="VSSQ01096708">
    <property type="protein sequence ID" value="MPN40351.1"/>
    <property type="molecule type" value="Genomic_DNA"/>
</dbReference>
<evidence type="ECO:0000313" key="1">
    <source>
        <dbReference type="EMBL" id="MPN40351.1"/>
    </source>
</evidence>
<proteinExistence type="predicted"/>
<sequence>MFEQLLVRTRHRHKQGRGLVEVLFDLALVAADLVLLPCNLGFERLDALTCAAETTLGKEPNQTRQDHRKNAHQPCCLFSHENKPSHCWPA</sequence>
<organism evidence="1">
    <name type="scientific">bioreactor metagenome</name>
    <dbReference type="NCBI Taxonomy" id="1076179"/>
    <lineage>
        <taxon>unclassified sequences</taxon>
        <taxon>metagenomes</taxon>
        <taxon>ecological metagenomes</taxon>
    </lineage>
</organism>